<dbReference type="PANTHER" id="PTHR43434:SF1">
    <property type="entry name" value="PHOSPHOGLYCOLATE PHOSPHATASE"/>
    <property type="match status" value="1"/>
</dbReference>
<accession>A0AAE0FDL5</accession>
<reference evidence="1 2" key="1">
    <citation type="journal article" date="2015" name="Genome Biol. Evol.">
        <title>Comparative Genomics of a Bacterivorous Green Alga Reveals Evolutionary Causalities and Consequences of Phago-Mixotrophic Mode of Nutrition.</title>
        <authorList>
            <person name="Burns J.A."/>
            <person name="Paasch A."/>
            <person name="Narechania A."/>
            <person name="Kim E."/>
        </authorList>
    </citation>
    <scope>NUCLEOTIDE SEQUENCE [LARGE SCALE GENOMIC DNA]</scope>
    <source>
        <strain evidence="1 2">PLY_AMNH</strain>
    </source>
</reference>
<dbReference type="InterPro" id="IPR023214">
    <property type="entry name" value="HAD_sf"/>
</dbReference>
<comment type="caution">
    <text evidence="1">The sequence shown here is derived from an EMBL/GenBank/DDBJ whole genome shotgun (WGS) entry which is preliminary data.</text>
</comment>
<dbReference type="Gene3D" id="3.40.50.1000">
    <property type="entry name" value="HAD superfamily/HAD-like"/>
    <property type="match status" value="1"/>
</dbReference>
<dbReference type="EMBL" id="LGRX02020167">
    <property type="protein sequence ID" value="KAK3257740.1"/>
    <property type="molecule type" value="Genomic_DNA"/>
</dbReference>
<dbReference type="PANTHER" id="PTHR43434">
    <property type="entry name" value="PHOSPHOGLYCOLATE PHOSPHATASE"/>
    <property type="match status" value="1"/>
</dbReference>
<proteinExistence type="predicted"/>
<dbReference type="GO" id="GO:0008967">
    <property type="term" value="F:phosphoglycolate phosphatase activity"/>
    <property type="evidence" value="ECO:0007669"/>
    <property type="project" value="TreeGrafter"/>
</dbReference>
<evidence type="ECO:0000313" key="1">
    <source>
        <dbReference type="EMBL" id="KAK3257740.1"/>
    </source>
</evidence>
<dbReference type="SUPFAM" id="SSF56784">
    <property type="entry name" value="HAD-like"/>
    <property type="match status" value="1"/>
</dbReference>
<name>A0AAE0FDL5_9CHLO</name>
<sequence>MEASCIIFDFDKTLTTEEVGMFEINTDIGNKIFGGEERARMLTTLLTYLNDNGIYTFIASRNSRHVITKALELSGWNEHFTGIFGYENACSIEHGASQTGLPLKSGLIREKVLEAYNISPSNALFIDDDPHNIKDVMRLACDTIWVEGFGLGEEDEQRIRDWVDARTIS</sequence>
<dbReference type="CDD" id="cd01427">
    <property type="entry name" value="HAD_like"/>
    <property type="match status" value="1"/>
</dbReference>
<protein>
    <submittedName>
        <fullName evidence="1">Uncharacterized protein</fullName>
    </submittedName>
</protein>
<dbReference type="Proteomes" id="UP001190700">
    <property type="component" value="Unassembled WGS sequence"/>
</dbReference>
<dbReference type="InterPro" id="IPR010033">
    <property type="entry name" value="HAD_SF_ppase_IIIC"/>
</dbReference>
<dbReference type="AlphaFoldDB" id="A0AAE0FDL5"/>
<gene>
    <name evidence="1" type="ORF">CYMTET_33181</name>
</gene>
<keyword evidence="2" id="KW-1185">Reference proteome</keyword>
<dbReference type="NCBIfam" id="TIGR01681">
    <property type="entry name" value="HAD-SF-IIIC"/>
    <property type="match status" value="1"/>
</dbReference>
<organism evidence="1 2">
    <name type="scientific">Cymbomonas tetramitiformis</name>
    <dbReference type="NCBI Taxonomy" id="36881"/>
    <lineage>
        <taxon>Eukaryota</taxon>
        <taxon>Viridiplantae</taxon>
        <taxon>Chlorophyta</taxon>
        <taxon>Pyramimonadophyceae</taxon>
        <taxon>Pyramimonadales</taxon>
        <taxon>Pyramimonadaceae</taxon>
        <taxon>Cymbomonas</taxon>
    </lineage>
</organism>
<dbReference type="GO" id="GO:0005829">
    <property type="term" value="C:cytosol"/>
    <property type="evidence" value="ECO:0007669"/>
    <property type="project" value="TreeGrafter"/>
</dbReference>
<dbReference type="InterPro" id="IPR050155">
    <property type="entry name" value="HAD-like_hydrolase_sf"/>
</dbReference>
<evidence type="ECO:0000313" key="2">
    <source>
        <dbReference type="Proteomes" id="UP001190700"/>
    </source>
</evidence>
<dbReference type="GO" id="GO:0006281">
    <property type="term" value="P:DNA repair"/>
    <property type="evidence" value="ECO:0007669"/>
    <property type="project" value="TreeGrafter"/>
</dbReference>
<dbReference type="InterPro" id="IPR036412">
    <property type="entry name" value="HAD-like_sf"/>
</dbReference>